<reference evidence="2" key="1">
    <citation type="submission" date="2022-06" db="EMBL/GenBank/DDBJ databases">
        <title>Aquibacillus sp. a new bacterium isolated from soil saline samples.</title>
        <authorList>
            <person name="Galisteo C."/>
            <person name="De La Haba R."/>
            <person name="Sanchez-Porro C."/>
            <person name="Ventosa A."/>
        </authorList>
    </citation>
    <scope>NUCLEOTIDE SEQUENCE</scope>
    <source>
        <strain evidence="2">JCM 12387</strain>
    </source>
</reference>
<sequence>METLIKRGKLFSSIKIIIAIITLVLIIAGTINNNFNIKILFLLVSSIFFITTIESYFSNKKDMNFIVDLMLMVGFLLVFFFI</sequence>
<organism evidence="2 3">
    <name type="scientific">Aquibacillus koreensis</name>
    <dbReference type="NCBI Taxonomy" id="279446"/>
    <lineage>
        <taxon>Bacteria</taxon>
        <taxon>Bacillati</taxon>
        <taxon>Bacillota</taxon>
        <taxon>Bacilli</taxon>
        <taxon>Bacillales</taxon>
        <taxon>Bacillaceae</taxon>
        <taxon>Aquibacillus</taxon>
    </lineage>
</organism>
<evidence type="ECO:0000313" key="3">
    <source>
        <dbReference type="Proteomes" id="UP001145072"/>
    </source>
</evidence>
<proteinExistence type="predicted"/>
<keyword evidence="1" id="KW-0472">Membrane</keyword>
<keyword evidence="1" id="KW-0812">Transmembrane</keyword>
<dbReference type="Proteomes" id="UP001145072">
    <property type="component" value="Unassembled WGS sequence"/>
</dbReference>
<dbReference type="AlphaFoldDB" id="A0A9X3WSD0"/>
<gene>
    <name evidence="2" type="ORF">NC661_19460</name>
</gene>
<feature type="transmembrane region" description="Helical" evidence="1">
    <location>
        <begin position="64"/>
        <end position="81"/>
    </location>
</feature>
<accession>A0A9X3WSD0</accession>
<name>A0A9X3WSD0_9BACI</name>
<dbReference type="RefSeq" id="WP_259868028.1">
    <property type="nucleotide sequence ID" value="NZ_JAMQJZ010000022.1"/>
</dbReference>
<protein>
    <submittedName>
        <fullName evidence="2">Uncharacterized protein</fullName>
    </submittedName>
</protein>
<keyword evidence="1" id="KW-1133">Transmembrane helix</keyword>
<feature type="transmembrane region" description="Helical" evidence="1">
    <location>
        <begin position="12"/>
        <end position="31"/>
    </location>
</feature>
<evidence type="ECO:0000256" key="1">
    <source>
        <dbReference type="SAM" id="Phobius"/>
    </source>
</evidence>
<feature type="transmembrane region" description="Helical" evidence="1">
    <location>
        <begin position="37"/>
        <end position="57"/>
    </location>
</feature>
<dbReference type="EMBL" id="JAMQJZ010000022">
    <property type="protein sequence ID" value="MDC3422534.1"/>
    <property type="molecule type" value="Genomic_DNA"/>
</dbReference>
<keyword evidence="3" id="KW-1185">Reference proteome</keyword>
<comment type="caution">
    <text evidence="2">The sequence shown here is derived from an EMBL/GenBank/DDBJ whole genome shotgun (WGS) entry which is preliminary data.</text>
</comment>
<evidence type="ECO:0000313" key="2">
    <source>
        <dbReference type="EMBL" id="MDC3422534.1"/>
    </source>
</evidence>